<dbReference type="InterPro" id="IPR037066">
    <property type="entry name" value="Plug_dom_sf"/>
</dbReference>
<dbReference type="GO" id="GO:0015344">
    <property type="term" value="F:siderophore uptake transmembrane transporter activity"/>
    <property type="evidence" value="ECO:0007669"/>
    <property type="project" value="TreeGrafter"/>
</dbReference>
<dbReference type="Pfam" id="PF07715">
    <property type="entry name" value="Plug"/>
    <property type="match status" value="1"/>
</dbReference>
<dbReference type="CDD" id="cd01347">
    <property type="entry name" value="ligand_gated_channel"/>
    <property type="match status" value="1"/>
</dbReference>
<dbReference type="InterPro" id="IPR010105">
    <property type="entry name" value="TonB_sidphr_rcpt"/>
</dbReference>
<dbReference type="Pfam" id="PF00593">
    <property type="entry name" value="TonB_dep_Rec_b-barrel"/>
    <property type="match status" value="1"/>
</dbReference>
<keyword evidence="5" id="KW-0410">Iron transport</keyword>
<evidence type="ECO:0000256" key="16">
    <source>
        <dbReference type="SAM" id="SignalP"/>
    </source>
</evidence>
<feature type="domain" description="TonB-dependent receptor-like beta-barrel" evidence="17">
    <location>
        <begin position="251"/>
        <end position="683"/>
    </location>
</feature>
<dbReference type="InterPro" id="IPR039426">
    <property type="entry name" value="TonB-dep_rcpt-like"/>
</dbReference>
<dbReference type="InterPro" id="IPR036942">
    <property type="entry name" value="Beta-barrel_TonB_sf"/>
</dbReference>
<dbReference type="GO" id="GO:0009279">
    <property type="term" value="C:cell outer membrane"/>
    <property type="evidence" value="ECO:0007669"/>
    <property type="project" value="UniProtKB-SubCell"/>
</dbReference>
<proteinExistence type="inferred from homology"/>
<dbReference type="GO" id="GO:0038023">
    <property type="term" value="F:signaling receptor activity"/>
    <property type="evidence" value="ECO:0007669"/>
    <property type="project" value="InterPro"/>
</dbReference>
<dbReference type="GO" id="GO:0015891">
    <property type="term" value="P:siderophore transport"/>
    <property type="evidence" value="ECO:0007669"/>
    <property type="project" value="InterPro"/>
</dbReference>
<keyword evidence="13 14" id="KW-0998">Cell outer membrane</keyword>
<evidence type="ECO:0000256" key="12">
    <source>
        <dbReference type="ARBA" id="ARBA00023170"/>
    </source>
</evidence>
<evidence type="ECO:0000256" key="4">
    <source>
        <dbReference type="ARBA" id="ARBA00022452"/>
    </source>
</evidence>
<keyword evidence="7 16" id="KW-0732">Signal</keyword>
<evidence type="ECO:0000256" key="15">
    <source>
        <dbReference type="RuleBase" id="RU003357"/>
    </source>
</evidence>
<evidence type="ECO:0000256" key="8">
    <source>
        <dbReference type="ARBA" id="ARBA00023004"/>
    </source>
</evidence>
<evidence type="ECO:0000259" key="18">
    <source>
        <dbReference type="Pfam" id="PF07715"/>
    </source>
</evidence>
<dbReference type="SUPFAM" id="SSF56935">
    <property type="entry name" value="Porins"/>
    <property type="match status" value="1"/>
</dbReference>
<evidence type="ECO:0000256" key="2">
    <source>
        <dbReference type="ARBA" id="ARBA00009810"/>
    </source>
</evidence>
<dbReference type="PANTHER" id="PTHR32552:SF68">
    <property type="entry name" value="FERRICHROME OUTER MEMBRANE TRANSPORTER_PHAGE RECEPTOR"/>
    <property type="match status" value="1"/>
</dbReference>
<evidence type="ECO:0000259" key="17">
    <source>
        <dbReference type="Pfam" id="PF00593"/>
    </source>
</evidence>
<comment type="similarity">
    <text evidence="2 14 15">Belongs to the TonB-dependent receptor family.</text>
</comment>
<keyword evidence="9" id="KW-0406">Ion transport</keyword>
<reference evidence="19 20" key="1">
    <citation type="journal article" date="2012" name="J. Bacteriol.">
        <title>Twenty-one genome sequences from Pseudomonas species and 19 genome sequences from diverse bacteria isolated from the rhizosphere and endosphere of Populus deltoides.</title>
        <authorList>
            <person name="Brown S.D."/>
            <person name="Utturkar S.M."/>
            <person name="Klingeman D.M."/>
            <person name="Johnson C.M."/>
            <person name="Martin S.L."/>
            <person name="Land M.L."/>
            <person name="Lu T.Y."/>
            <person name="Schadt C.W."/>
            <person name="Doktycz M.J."/>
            <person name="Pelletier D.A."/>
        </authorList>
    </citation>
    <scope>NUCLEOTIDE SEQUENCE [LARGE SCALE GENOMIC DNA]</scope>
    <source>
        <strain evidence="19 20">CF314</strain>
    </source>
</reference>
<evidence type="ECO:0000256" key="10">
    <source>
        <dbReference type="ARBA" id="ARBA00023077"/>
    </source>
</evidence>
<dbReference type="EMBL" id="AKJY01000115">
    <property type="protein sequence ID" value="EJL67785.1"/>
    <property type="molecule type" value="Genomic_DNA"/>
</dbReference>
<dbReference type="PANTHER" id="PTHR32552">
    <property type="entry name" value="FERRICHROME IRON RECEPTOR-RELATED"/>
    <property type="match status" value="1"/>
</dbReference>
<evidence type="ECO:0000256" key="9">
    <source>
        <dbReference type="ARBA" id="ARBA00023065"/>
    </source>
</evidence>
<dbReference type="InterPro" id="IPR012910">
    <property type="entry name" value="Plug_dom"/>
</dbReference>
<protein>
    <submittedName>
        <fullName evidence="19">TonB-dependent siderophore receptor</fullName>
    </submittedName>
</protein>
<dbReference type="PATRIC" id="fig|1144316.3.peg.4042"/>
<evidence type="ECO:0000256" key="1">
    <source>
        <dbReference type="ARBA" id="ARBA00004571"/>
    </source>
</evidence>
<feature type="domain" description="TonB-dependent receptor plug" evidence="18">
    <location>
        <begin position="62"/>
        <end position="157"/>
    </location>
</feature>
<keyword evidence="10 15" id="KW-0798">TonB box</keyword>
<feature type="signal peptide" evidence="16">
    <location>
        <begin position="1"/>
        <end position="24"/>
    </location>
</feature>
<evidence type="ECO:0000256" key="7">
    <source>
        <dbReference type="ARBA" id="ARBA00022729"/>
    </source>
</evidence>
<accession>J2JIR0</accession>
<dbReference type="NCBIfam" id="TIGR01783">
    <property type="entry name" value="TonB-siderophor"/>
    <property type="match status" value="1"/>
</dbReference>
<dbReference type="InterPro" id="IPR000531">
    <property type="entry name" value="Beta-barrel_TonB"/>
</dbReference>
<evidence type="ECO:0000313" key="20">
    <source>
        <dbReference type="Proteomes" id="UP000007509"/>
    </source>
</evidence>
<dbReference type="PROSITE" id="PS52016">
    <property type="entry name" value="TONB_DEPENDENT_REC_3"/>
    <property type="match status" value="1"/>
</dbReference>
<sequence length="711" mass="79344">MLKILSMKKATISLSLLVAIFANAQSQDTITTKSIEEVSINGVKKYAEKKSEMVARMPLKNLENPQVYTVVPKELLEERVAVDLKDALFTSPGVTNVMLGVGSGGTGLSMLIRGFSGADGAGSIRNGMATNFVSLSDPVNLERLEVIKGPSSTLFGTTLVSYGGLVNRVTKQPLPYDKTAVSVTGGGYSLGRVTLDFNRALNPEKTFLFRLNTAIHREKSFQDQGVNKTFMVAPSFKYLVNDKLTLALDMEYFQSERNSTYVGLNPNADISNFSELNWDWKRSYASNDITSKANVVNIFANANYKINEHWTSDTRFSYSNTDNDANYLFLLVGRNTTRDFTLQRRLMSIPSTFNTIQFQQNFNAEHNWGSVNNKLLIGLDYTQLQTNDTRTTINSYDTTSVILNQNAPVLNVNTYQNALGNATRTANSRDTQTFSAYVSDVVTFFDRLNVMASLRADRFHDRAGDYQQTSFSPKFGVVYQVLKDQVSIFGNWQNGFKNVSPNSLATNPNITVKPEQANQLEGGVKFELLDGKLNGTVSYYNIKVKDKVRSILDSNNVLYAVQDGTQSSKGFEMDLIANPVKGLHILLGYGYNESKYEDVGDNQQNISGKRPAGVPQNSANYWASYKFSEGSLKNFGLGFGGNISSAYYFNDQNTVRVDGFHTMDATVFYEMPKYRFAIKVNNLSNEKYWTSTSWAIQQQTRTFLASLSFNF</sequence>
<feature type="chain" id="PRO_5003749549" evidence="16">
    <location>
        <begin position="25"/>
        <end position="711"/>
    </location>
</feature>
<gene>
    <name evidence="19" type="ORF">PMI13_04043</name>
</gene>
<keyword evidence="20" id="KW-1185">Reference proteome</keyword>
<evidence type="ECO:0000256" key="13">
    <source>
        <dbReference type="ARBA" id="ARBA00023237"/>
    </source>
</evidence>
<name>J2JIR0_9FLAO</name>
<keyword evidence="11 14" id="KW-0472">Membrane</keyword>
<dbReference type="Gene3D" id="2.170.130.10">
    <property type="entry name" value="TonB-dependent receptor, plug domain"/>
    <property type="match status" value="1"/>
</dbReference>
<dbReference type="AlphaFoldDB" id="J2JIR0"/>
<comment type="caution">
    <text evidence="19">The sequence shown here is derived from an EMBL/GenBank/DDBJ whole genome shotgun (WGS) entry which is preliminary data.</text>
</comment>
<dbReference type="Gene3D" id="2.40.170.20">
    <property type="entry name" value="TonB-dependent receptor, beta-barrel domain"/>
    <property type="match status" value="1"/>
</dbReference>
<evidence type="ECO:0000313" key="19">
    <source>
        <dbReference type="EMBL" id="EJL67785.1"/>
    </source>
</evidence>
<evidence type="ECO:0000256" key="11">
    <source>
        <dbReference type="ARBA" id="ARBA00023136"/>
    </source>
</evidence>
<comment type="subcellular location">
    <subcellularLocation>
        <location evidence="1 14">Cell outer membrane</location>
        <topology evidence="1 14">Multi-pass membrane protein</topology>
    </subcellularLocation>
</comment>
<evidence type="ECO:0000256" key="6">
    <source>
        <dbReference type="ARBA" id="ARBA00022692"/>
    </source>
</evidence>
<evidence type="ECO:0000256" key="14">
    <source>
        <dbReference type="PROSITE-ProRule" id="PRU01360"/>
    </source>
</evidence>
<keyword evidence="6 14" id="KW-0812">Transmembrane</keyword>
<evidence type="ECO:0000256" key="3">
    <source>
        <dbReference type="ARBA" id="ARBA00022448"/>
    </source>
</evidence>
<dbReference type="Proteomes" id="UP000007509">
    <property type="component" value="Unassembled WGS sequence"/>
</dbReference>
<keyword evidence="12 19" id="KW-0675">Receptor</keyword>
<keyword evidence="8" id="KW-0408">Iron</keyword>
<organism evidence="19 20">
    <name type="scientific">Chryseobacterium populi</name>
    <dbReference type="NCBI Taxonomy" id="1144316"/>
    <lineage>
        <taxon>Bacteria</taxon>
        <taxon>Pseudomonadati</taxon>
        <taxon>Bacteroidota</taxon>
        <taxon>Flavobacteriia</taxon>
        <taxon>Flavobacteriales</taxon>
        <taxon>Weeksellaceae</taxon>
        <taxon>Chryseobacterium group</taxon>
        <taxon>Chryseobacterium</taxon>
    </lineage>
</organism>
<keyword evidence="3 14" id="KW-0813">Transport</keyword>
<evidence type="ECO:0000256" key="5">
    <source>
        <dbReference type="ARBA" id="ARBA00022496"/>
    </source>
</evidence>
<keyword evidence="4 14" id="KW-1134">Transmembrane beta strand</keyword>